<name>A0A6J4PVP4_9ACTN</name>
<feature type="region of interest" description="Disordered" evidence="1">
    <location>
        <begin position="1"/>
        <end position="22"/>
    </location>
</feature>
<dbReference type="AlphaFoldDB" id="A0A6J4PVP4"/>
<feature type="non-terminal residue" evidence="2">
    <location>
        <position position="22"/>
    </location>
</feature>
<gene>
    <name evidence="2" type="ORF">AVDCRST_MAG35-1984</name>
</gene>
<sequence length="22" mass="2375">MSAPAGPPEPGLQPERTLLAWR</sequence>
<protein>
    <submittedName>
        <fullName evidence="2">Uncharacterized protein</fullName>
    </submittedName>
</protein>
<proteinExistence type="predicted"/>
<dbReference type="EMBL" id="CADCUY010000420">
    <property type="protein sequence ID" value="CAA9420968.1"/>
    <property type="molecule type" value="Genomic_DNA"/>
</dbReference>
<organism evidence="2">
    <name type="scientific">uncultured Quadrisphaera sp</name>
    <dbReference type="NCBI Taxonomy" id="904978"/>
    <lineage>
        <taxon>Bacteria</taxon>
        <taxon>Bacillati</taxon>
        <taxon>Actinomycetota</taxon>
        <taxon>Actinomycetes</taxon>
        <taxon>Kineosporiales</taxon>
        <taxon>Kineosporiaceae</taxon>
        <taxon>Quadrisphaera</taxon>
        <taxon>environmental samples</taxon>
    </lineage>
</organism>
<evidence type="ECO:0000256" key="1">
    <source>
        <dbReference type="SAM" id="MobiDB-lite"/>
    </source>
</evidence>
<feature type="compositionally biased region" description="Pro residues" evidence="1">
    <location>
        <begin position="1"/>
        <end position="11"/>
    </location>
</feature>
<reference evidence="2" key="1">
    <citation type="submission" date="2020-02" db="EMBL/GenBank/DDBJ databases">
        <authorList>
            <person name="Meier V. D."/>
        </authorList>
    </citation>
    <scope>NUCLEOTIDE SEQUENCE</scope>
    <source>
        <strain evidence="2">AVDCRST_MAG35</strain>
    </source>
</reference>
<evidence type="ECO:0000313" key="2">
    <source>
        <dbReference type="EMBL" id="CAA9420968.1"/>
    </source>
</evidence>
<accession>A0A6J4PVP4</accession>